<evidence type="ECO:0000259" key="1">
    <source>
        <dbReference type="Pfam" id="PF14065"/>
    </source>
</evidence>
<gene>
    <name evidence="2" type="ORF">AB2B41_11330</name>
</gene>
<organism evidence="2 3">
    <name type="scientific">Sulfitobacter sediminis</name>
    <dbReference type="NCBI Taxonomy" id="3234186"/>
    <lineage>
        <taxon>Bacteria</taxon>
        <taxon>Pseudomonadati</taxon>
        <taxon>Pseudomonadota</taxon>
        <taxon>Alphaproteobacteria</taxon>
        <taxon>Rhodobacterales</taxon>
        <taxon>Roseobacteraceae</taxon>
        <taxon>Sulfitobacter</taxon>
    </lineage>
</organism>
<name>A0ABV3RMU1_9RHOB</name>
<keyword evidence="3" id="KW-1185">Reference proteome</keyword>
<dbReference type="Proteomes" id="UP001556098">
    <property type="component" value="Unassembled WGS sequence"/>
</dbReference>
<accession>A0ABV3RMU1</accession>
<protein>
    <submittedName>
        <fullName evidence="2">Pvc16 family protein</fullName>
    </submittedName>
</protein>
<comment type="caution">
    <text evidence="2">The sequence shown here is derived from an EMBL/GenBank/DDBJ whole genome shotgun (WGS) entry which is preliminary data.</text>
</comment>
<evidence type="ECO:0000313" key="3">
    <source>
        <dbReference type="Proteomes" id="UP001556098"/>
    </source>
</evidence>
<evidence type="ECO:0000313" key="2">
    <source>
        <dbReference type="EMBL" id="MEW9920201.1"/>
    </source>
</evidence>
<dbReference type="RefSeq" id="WP_367877904.1">
    <property type="nucleotide sequence ID" value="NZ_JBFNXX010000007.1"/>
</dbReference>
<dbReference type="InterPro" id="IPR025351">
    <property type="entry name" value="Pvc16_N"/>
</dbReference>
<dbReference type="Pfam" id="PF14065">
    <property type="entry name" value="Pvc16_N"/>
    <property type="match status" value="1"/>
</dbReference>
<feature type="domain" description="Pvc16 N-terminal" evidence="1">
    <location>
        <begin position="10"/>
        <end position="210"/>
    </location>
</feature>
<sequence length="439" mass="46840">MSTALAIAGVTQLLRDLLNDGLVDNDVGAAIGTNVSVHARDPDRVLELADDGSLLNVFLYNVDNQGNWANQILPTRTPQGFRDRNTPLTLDLYYLVSAITSEDLHHDILLGYAMQILHEHPGFDRAEIQAGLNPSPAVAGSLPPALQALAQTGLADQIEQLVISPVYLSPEEMSKLWTSFQATYRSSMAYRVSSVIIERDVPARSALPVLTIGSDNRGAQVTPGLDIAMPRIVSLSLPDGQPSARPGDVIVLRGQRLSGTDVSVQFDNPALATPISLPPDPGGTSTAQTVTLPDVPASWAPGLYQVSLSARSAPGEPLYRSNAAAFQLAPIASLPPTSVARVVPDDLVEVALDFRPHVWPGQRVELILGGHLATAEPRTAATGSATFTFPDIPAGGYPLRLRVDGVESWLVLRELPPVGPGFEPRRPEYDPTQTLTVPA</sequence>
<proteinExistence type="predicted"/>
<reference evidence="2 3" key="1">
    <citation type="submission" date="2024-07" db="EMBL/GenBank/DDBJ databases">
        <title>Marimonas sp.nov., isolated from tidal-flat sediment.</title>
        <authorList>
            <person name="Jayan J.N."/>
            <person name="Lee S.S."/>
        </authorList>
    </citation>
    <scope>NUCLEOTIDE SEQUENCE [LARGE SCALE GENOMIC DNA]</scope>
    <source>
        <strain evidence="2 3">MJW-29</strain>
    </source>
</reference>
<dbReference type="EMBL" id="JBFNXX010000007">
    <property type="protein sequence ID" value="MEW9920201.1"/>
    <property type="molecule type" value="Genomic_DNA"/>
</dbReference>